<dbReference type="Pfam" id="PF04675">
    <property type="entry name" value="DNA_ligase_A_N"/>
    <property type="match status" value="1"/>
</dbReference>
<feature type="compositionally biased region" description="Pro residues" evidence="6">
    <location>
        <begin position="242"/>
        <end position="253"/>
    </location>
</feature>
<dbReference type="GO" id="GO:0003677">
    <property type="term" value="F:DNA binding"/>
    <property type="evidence" value="ECO:0007669"/>
    <property type="project" value="InterPro"/>
</dbReference>
<feature type="region of interest" description="Disordered" evidence="6">
    <location>
        <begin position="555"/>
        <end position="579"/>
    </location>
</feature>
<keyword evidence="4" id="KW-0067">ATP-binding</keyword>
<evidence type="ECO:0000259" key="7">
    <source>
        <dbReference type="PROSITE" id="PS50160"/>
    </source>
</evidence>
<dbReference type="GO" id="GO:0005524">
    <property type="term" value="F:ATP binding"/>
    <property type="evidence" value="ECO:0007669"/>
    <property type="project" value="UniProtKB-KW"/>
</dbReference>
<dbReference type="Gene3D" id="1.10.3260.10">
    <property type="entry name" value="DNA ligase, ATP-dependent, N-terminal domain"/>
    <property type="match status" value="1"/>
</dbReference>
<dbReference type="PANTHER" id="PTHR45997">
    <property type="entry name" value="DNA LIGASE 4"/>
    <property type="match status" value="1"/>
</dbReference>
<dbReference type="Gene3D" id="3.30.470.30">
    <property type="entry name" value="DNA ligase/mRNA capping enzyme"/>
    <property type="match status" value="1"/>
</dbReference>
<dbReference type="AlphaFoldDB" id="A0A0M0K3T8"/>
<dbReference type="OrthoDB" id="7482721at2759"/>
<organism evidence="8 9">
    <name type="scientific">Chrysochromulina tobinii</name>
    <dbReference type="NCBI Taxonomy" id="1460289"/>
    <lineage>
        <taxon>Eukaryota</taxon>
        <taxon>Haptista</taxon>
        <taxon>Haptophyta</taxon>
        <taxon>Prymnesiophyceae</taxon>
        <taxon>Prymnesiales</taxon>
        <taxon>Chrysochromulinaceae</taxon>
        <taxon>Chrysochromulina</taxon>
    </lineage>
</organism>
<dbReference type="SUPFAM" id="SSF56091">
    <property type="entry name" value="DNA ligase/mRNA capping enzyme, catalytic domain"/>
    <property type="match status" value="1"/>
</dbReference>
<feature type="domain" description="ATP-dependent DNA ligase family profile" evidence="7">
    <location>
        <begin position="391"/>
        <end position="522"/>
    </location>
</feature>
<dbReference type="PANTHER" id="PTHR45997:SF1">
    <property type="entry name" value="DNA LIGASE 4"/>
    <property type="match status" value="1"/>
</dbReference>
<dbReference type="EMBL" id="JWZX01001557">
    <property type="protein sequence ID" value="KOO33282.1"/>
    <property type="molecule type" value="Genomic_DNA"/>
</dbReference>
<sequence>MRLLLPHNDSRRYYLGTGGVARAIGLALGLGEEAVRSLADSWHDGRRWARAADFRRGRNLAEVLQHEWAARFVPTDRSQRVTIGQVNETLDALCGCQKAQQLQQLVAGRCSGLEIKWLVRILLRDMTIGTRASMPVAHKGEWPKIVMDGFDRAQGRIGRPSIGNPPLLYSLFRHQHHLEHMCRLVESGALPTSYPPPTCLGVHVHYERRTDSLKFFYRSGIDSTADIAPDLAPAMRLALGAPPDPNFGAPPDPNLGALSDPNLGALPDPNLGELLDPNLGTPALEPMVDDERDDERDQLLGRFRWLHKAWRTAPPPLPGWQAPSSVILDGELLVYDEVPTEPGRYDEIGSSEGVVGFGTHFWIRVHVDADGHAAGSSYSRADCRRHYLVKVFDVLHLNGNDLVHTSVPLLERKALLETAFRPIPKFVELAESTLVDLHAQPAAILDAFGKARAAGLEGLMLKAACRPYVPNARTNVLKLKSEFIPGLADTVTLCIVGARYALRVGLGVDAMFMCELLCAAPTAAAAEAAPSRAGMGPVELEQLLRRLHADILNGETDAHDGAHDGAHGGAHDGGGASAPLMRRLGAHEDAPSWLLHCPTDGKLRPHFVLRDPTLALKAEVKGSRFLIRFTKDPEAVEAIPWKLRKDPEAVEAIPWKLRFPRLVRCFMEPEAARATFTDTVATYRRKGCEAWLAVRGYSWLAIAQDCYEKGELEGELDGDCHLPCELSEVTLPPAQRKQLFGDSARDPAALREALRLFRQAARCCEPVAACLADAVCSTRRSSEQMPDLREIKLAASAFSCVAAALELSAVLSTRPLSVRAIKEALRMRLRAKILYDDAVDFGDLWEISRYSELREGTGAQSQHAADNKLSALCEREEVRDALHGLLVLRMERLHKGRPDLVEPEMDVPPGWA</sequence>
<evidence type="ECO:0000256" key="5">
    <source>
        <dbReference type="ARBA" id="ARBA00023242"/>
    </source>
</evidence>
<dbReference type="Pfam" id="PF01068">
    <property type="entry name" value="DNA_ligase_A_M"/>
    <property type="match status" value="1"/>
</dbReference>
<dbReference type="GO" id="GO:0006297">
    <property type="term" value="P:nucleotide-excision repair, DNA gap filling"/>
    <property type="evidence" value="ECO:0007669"/>
    <property type="project" value="TreeGrafter"/>
</dbReference>
<feature type="compositionally biased region" description="Basic and acidic residues" evidence="6">
    <location>
        <begin position="556"/>
        <end position="570"/>
    </location>
</feature>
<evidence type="ECO:0000256" key="3">
    <source>
        <dbReference type="ARBA" id="ARBA00022741"/>
    </source>
</evidence>
<dbReference type="GO" id="GO:0006303">
    <property type="term" value="P:double-strand break repair via nonhomologous end joining"/>
    <property type="evidence" value="ECO:0007669"/>
    <property type="project" value="TreeGrafter"/>
</dbReference>
<dbReference type="GO" id="GO:0006310">
    <property type="term" value="P:DNA recombination"/>
    <property type="evidence" value="ECO:0007669"/>
    <property type="project" value="InterPro"/>
</dbReference>
<name>A0A0M0K3T8_9EUKA</name>
<dbReference type="InterPro" id="IPR036599">
    <property type="entry name" value="DNA_ligase_N_sf"/>
</dbReference>
<dbReference type="GO" id="GO:0003910">
    <property type="term" value="F:DNA ligase (ATP) activity"/>
    <property type="evidence" value="ECO:0007669"/>
    <property type="project" value="InterPro"/>
</dbReference>
<dbReference type="PROSITE" id="PS50160">
    <property type="entry name" value="DNA_LIGASE_A3"/>
    <property type="match status" value="1"/>
</dbReference>
<protein>
    <submittedName>
        <fullName evidence="8">ATP-dependent DNA ligase</fullName>
    </submittedName>
</protein>
<evidence type="ECO:0000313" key="9">
    <source>
        <dbReference type="Proteomes" id="UP000037460"/>
    </source>
</evidence>
<gene>
    <name evidence="8" type="ORF">Ctob_011042</name>
</gene>
<dbReference type="GO" id="GO:0032807">
    <property type="term" value="C:DNA ligase IV complex"/>
    <property type="evidence" value="ECO:0007669"/>
    <property type="project" value="TreeGrafter"/>
</dbReference>
<evidence type="ECO:0000256" key="6">
    <source>
        <dbReference type="SAM" id="MobiDB-lite"/>
    </source>
</evidence>
<evidence type="ECO:0000313" key="8">
    <source>
        <dbReference type="EMBL" id="KOO33282.1"/>
    </source>
</evidence>
<dbReference type="InterPro" id="IPR012308">
    <property type="entry name" value="DNA_ligase_ATP-dep_N"/>
</dbReference>
<keyword evidence="9" id="KW-1185">Reference proteome</keyword>
<comment type="similarity">
    <text evidence="1">Belongs to the ATP-dependent DNA ligase family.</text>
</comment>
<accession>A0A0M0K3T8</accession>
<feature type="region of interest" description="Disordered" evidence="6">
    <location>
        <begin position="242"/>
        <end position="270"/>
    </location>
</feature>
<dbReference type="InterPro" id="IPR029710">
    <property type="entry name" value="LIG4"/>
</dbReference>
<keyword evidence="5" id="KW-0539">Nucleus</keyword>
<evidence type="ECO:0000256" key="4">
    <source>
        <dbReference type="ARBA" id="ARBA00022840"/>
    </source>
</evidence>
<dbReference type="InterPro" id="IPR012310">
    <property type="entry name" value="DNA_ligase_ATP-dep_cent"/>
</dbReference>
<proteinExistence type="inferred from homology"/>
<comment type="caution">
    <text evidence="8">The sequence shown here is derived from an EMBL/GenBank/DDBJ whole genome shotgun (WGS) entry which is preliminary data.</text>
</comment>
<reference evidence="9" key="1">
    <citation type="journal article" date="2015" name="PLoS Genet.">
        <title>Genome Sequence and Transcriptome Analyses of Chrysochromulina tobin: Metabolic Tools for Enhanced Algal Fitness in the Prominent Order Prymnesiales (Haptophyceae).</title>
        <authorList>
            <person name="Hovde B.T."/>
            <person name="Deodato C.R."/>
            <person name="Hunsperger H.M."/>
            <person name="Ryken S.A."/>
            <person name="Yost W."/>
            <person name="Jha R.K."/>
            <person name="Patterson J."/>
            <person name="Monnat R.J. Jr."/>
            <person name="Barlow S.B."/>
            <person name="Starkenburg S.R."/>
            <person name="Cattolico R.A."/>
        </authorList>
    </citation>
    <scope>NUCLEOTIDE SEQUENCE</scope>
    <source>
        <strain evidence="9">CCMP291</strain>
    </source>
</reference>
<keyword evidence="2 8" id="KW-0436">Ligase</keyword>
<dbReference type="Proteomes" id="UP000037460">
    <property type="component" value="Unassembled WGS sequence"/>
</dbReference>
<keyword evidence="3" id="KW-0547">Nucleotide-binding</keyword>
<evidence type="ECO:0000256" key="2">
    <source>
        <dbReference type="ARBA" id="ARBA00022598"/>
    </source>
</evidence>
<evidence type="ECO:0000256" key="1">
    <source>
        <dbReference type="ARBA" id="ARBA00007572"/>
    </source>
</evidence>